<evidence type="ECO:0000256" key="3">
    <source>
        <dbReference type="ARBA" id="ARBA00022448"/>
    </source>
</evidence>
<gene>
    <name evidence="9" type="ORF">AB3X52_16005</name>
</gene>
<evidence type="ECO:0000256" key="7">
    <source>
        <dbReference type="ARBA" id="ARBA00023136"/>
    </source>
</evidence>
<feature type="transmembrane region" description="Helical" evidence="8">
    <location>
        <begin position="7"/>
        <end position="31"/>
    </location>
</feature>
<keyword evidence="5 8" id="KW-0812">Transmembrane</keyword>
<comment type="subcellular location">
    <subcellularLocation>
        <location evidence="1 8">Cell membrane</location>
        <topology evidence="1 8">Multi-pass membrane protein</topology>
    </subcellularLocation>
</comment>
<protein>
    <recommendedName>
        <fullName evidence="8">Probable membrane transporter protein</fullName>
    </recommendedName>
</protein>
<sequence>MTSATEAVGLLGAGVGAGICGSVAGLASLASYPALLATGLSPVAANVTNTVGLIGSSLGSVAGSRPELRGQRHRLRELVPITLLGGVAGAALLLLTPSSGFQKVVPFLIAGSAVLILVRPRLQAALDARRRRLRGEHHERPAGAPTPWAGRVAMFAVGAYGGYFGAGAGVMMLALLSLATGEHLVRANALKNVLLGVANAVAALGFAIFGPVHWLPAVLLGVGCVAGGYVGPAIARAVPPTVLRIVIGLAGLYLAVDLGIGAYT</sequence>
<comment type="similarity">
    <text evidence="2 8">Belongs to the 4-toluene sulfonate uptake permease (TSUP) (TC 2.A.102) family.</text>
</comment>
<proteinExistence type="inferred from homology"/>
<evidence type="ECO:0000256" key="8">
    <source>
        <dbReference type="RuleBase" id="RU363041"/>
    </source>
</evidence>
<keyword evidence="7 8" id="KW-0472">Membrane</keyword>
<dbReference type="InterPro" id="IPR002781">
    <property type="entry name" value="TM_pro_TauE-like"/>
</dbReference>
<feature type="transmembrane region" description="Helical" evidence="8">
    <location>
        <begin position="43"/>
        <end position="63"/>
    </location>
</feature>
<feature type="transmembrane region" description="Helical" evidence="8">
    <location>
        <begin position="160"/>
        <end position="181"/>
    </location>
</feature>
<keyword evidence="6 8" id="KW-1133">Transmembrane helix</keyword>
<evidence type="ECO:0000313" key="10">
    <source>
        <dbReference type="Proteomes" id="UP001556631"/>
    </source>
</evidence>
<feature type="transmembrane region" description="Helical" evidence="8">
    <location>
        <begin position="75"/>
        <end position="95"/>
    </location>
</feature>
<reference evidence="9 10" key="1">
    <citation type="submission" date="2024-07" db="EMBL/GenBank/DDBJ databases">
        <authorList>
            <person name="Lee S."/>
            <person name="Kang M."/>
        </authorList>
    </citation>
    <scope>NUCLEOTIDE SEQUENCE [LARGE SCALE GENOMIC DNA]</scope>
    <source>
        <strain evidence="9 10">DS6</strain>
    </source>
</reference>
<feature type="transmembrane region" description="Helical" evidence="8">
    <location>
        <begin position="241"/>
        <end position="263"/>
    </location>
</feature>
<dbReference type="InterPro" id="IPR052017">
    <property type="entry name" value="TSUP"/>
</dbReference>
<dbReference type="PANTHER" id="PTHR30269:SF0">
    <property type="entry name" value="MEMBRANE TRANSPORTER PROTEIN YFCA-RELATED"/>
    <property type="match status" value="1"/>
</dbReference>
<keyword evidence="10" id="KW-1185">Reference proteome</keyword>
<evidence type="ECO:0000313" key="9">
    <source>
        <dbReference type="EMBL" id="MEX0429127.1"/>
    </source>
</evidence>
<dbReference type="Proteomes" id="UP001556631">
    <property type="component" value="Unassembled WGS sequence"/>
</dbReference>
<feature type="transmembrane region" description="Helical" evidence="8">
    <location>
        <begin position="193"/>
        <end position="210"/>
    </location>
</feature>
<dbReference type="PANTHER" id="PTHR30269">
    <property type="entry name" value="TRANSMEMBRANE PROTEIN YFCA"/>
    <property type="match status" value="1"/>
</dbReference>
<evidence type="ECO:0000256" key="2">
    <source>
        <dbReference type="ARBA" id="ARBA00009142"/>
    </source>
</evidence>
<evidence type="ECO:0000256" key="5">
    <source>
        <dbReference type="ARBA" id="ARBA00022692"/>
    </source>
</evidence>
<comment type="caution">
    <text evidence="9">The sequence shown here is derived from an EMBL/GenBank/DDBJ whole genome shotgun (WGS) entry which is preliminary data.</text>
</comment>
<keyword evidence="3" id="KW-0813">Transport</keyword>
<organism evidence="9 10">
    <name type="scientific">Nocardioides eburneus</name>
    <dbReference type="NCBI Taxonomy" id="3231482"/>
    <lineage>
        <taxon>Bacteria</taxon>
        <taxon>Bacillati</taxon>
        <taxon>Actinomycetota</taxon>
        <taxon>Actinomycetes</taxon>
        <taxon>Propionibacteriales</taxon>
        <taxon>Nocardioidaceae</taxon>
        <taxon>Nocardioides</taxon>
    </lineage>
</organism>
<evidence type="ECO:0000256" key="6">
    <source>
        <dbReference type="ARBA" id="ARBA00022989"/>
    </source>
</evidence>
<keyword evidence="4 8" id="KW-1003">Cell membrane</keyword>
<dbReference type="EMBL" id="JBFPJR010000033">
    <property type="protein sequence ID" value="MEX0429127.1"/>
    <property type="molecule type" value="Genomic_DNA"/>
</dbReference>
<accession>A0ABV3T1Q7</accession>
<feature type="transmembrane region" description="Helical" evidence="8">
    <location>
        <begin position="217"/>
        <end position="235"/>
    </location>
</feature>
<name>A0ABV3T1Q7_9ACTN</name>
<dbReference type="Pfam" id="PF01925">
    <property type="entry name" value="TauE"/>
    <property type="match status" value="1"/>
</dbReference>
<dbReference type="RefSeq" id="WP_367995094.1">
    <property type="nucleotide sequence ID" value="NZ_JBFPJR010000033.1"/>
</dbReference>
<evidence type="ECO:0000256" key="4">
    <source>
        <dbReference type="ARBA" id="ARBA00022475"/>
    </source>
</evidence>
<evidence type="ECO:0000256" key="1">
    <source>
        <dbReference type="ARBA" id="ARBA00004651"/>
    </source>
</evidence>